<comment type="caution">
    <text evidence="8">The sequence shown here is derived from an EMBL/GenBank/DDBJ whole genome shotgun (WGS) entry which is preliminary data.</text>
</comment>
<name>A0A652YUR2_NOCGL</name>
<proteinExistence type="inferred from homology"/>
<dbReference type="SUPFAM" id="SSF50129">
    <property type="entry name" value="GroES-like"/>
    <property type="match status" value="1"/>
</dbReference>
<accession>A0A652YUR2</accession>
<dbReference type="InterPro" id="IPR002328">
    <property type="entry name" value="ADH_Zn_CS"/>
</dbReference>
<comment type="cofactor">
    <cofactor evidence="1 6">
        <name>Zn(2+)</name>
        <dbReference type="ChEBI" id="CHEBI:29105"/>
    </cofactor>
</comment>
<protein>
    <submittedName>
        <fullName evidence="8">S-(Hydroxymethyl)glutathione dehydrogenase/alcohol dehydrogenase</fullName>
    </submittedName>
</protein>
<dbReference type="Gene3D" id="3.90.180.10">
    <property type="entry name" value="Medium-chain alcohol dehydrogenases, catalytic domain"/>
    <property type="match status" value="1"/>
</dbReference>
<dbReference type="AlphaFoldDB" id="A0A652YUR2"/>
<dbReference type="GO" id="GO:0016491">
    <property type="term" value="F:oxidoreductase activity"/>
    <property type="evidence" value="ECO:0007669"/>
    <property type="project" value="UniProtKB-KW"/>
</dbReference>
<dbReference type="Gene3D" id="3.40.50.720">
    <property type="entry name" value="NAD(P)-binding Rossmann-like Domain"/>
    <property type="match status" value="1"/>
</dbReference>
<keyword evidence="4 6" id="KW-0862">Zinc</keyword>
<dbReference type="PANTHER" id="PTHR43350">
    <property type="entry name" value="NAD-DEPENDENT ALCOHOL DEHYDROGENASE"/>
    <property type="match status" value="1"/>
</dbReference>
<dbReference type="SMART" id="SM00829">
    <property type="entry name" value="PKS_ER"/>
    <property type="match status" value="1"/>
</dbReference>
<evidence type="ECO:0000256" key="6">
    <source>
        <dbReference type="RuleBase" id="RU361277"/>
    </source>
</evidence>
<dbReference type="InterPro" id="IPR013154">
    <property type="entry name" value="ADH-like_N"/>
</dbReference>
<gene>
    <name evidence="8" type="ORF">FNL38_102796</name>
</gene>
<evidence type="ECO:0000256" key="3">
    <source>
        <dbReference type="ARBA" id="ARBA00022723"/>
    </source>
</evidence>
<evidence type="ECO:0000256" key="1">
    <source>
        <dbReference type="ARBA" id="ARBA00001947"/>
    </source>
</evidence>
<dbReference type="InterPro" id="IPR020843">
    <property type="entry name" value="ER"/>
</dbReference>
<dbReference type="Pfam" id="PF08240">
    <property type="entry name" value="ADH_N"/>
    <property type="match status" value="1"/>
</dbReference>
<evidence type="ECO:0000259" key="7">
    <source>
        <dbReference type="SMART" id="SM00829"/>
    </source>
</evidence>
<dbReference type="PROSITE" id="PS00059">
    <property type="entry name" value="ADH_ZINC"/>
    <property type="match status" value="1"/>
</dbReference>
<dbReference type="PANTHER" id="PTHR43350:SF21">
    <property type="entry name" value="S-NITROSOMYCOTHIOL REDUCTASE MSCR"/>
    <property type="match status" value="1"/>
</dbReference>
<evidence type="ECO:0000256" key="4">
    <source>
        <dbReference type="ARBA" id="ARBA00022833"/>
    </source>
</evidence>
<dbReference type="SUPFAM" id="SSF51735">
    <property type="entry name" value="NAD(P)-binding Rossmann-fold domains"/>
    <property type="match status" value="1"/>
</dbReference>
<dbReference type="InterPro" id="IPR036291">
    <property type="entry name" value="NAD(P)-bd_dom_sf"/>
</dbReference>
<keyword evidence="3 6" id="KW-0479">Metal-binding</keyword>
<dbReference type="EMBL" id="VNIQ01000002">
    <property type="protein sequence ID" value="TYQ06654.1"/>
    <property type="molecule type" value="Genomic_DNA"/>
</dbReference>
<sequence>MPMNTRIIVQDATDGPLALREVTLPDPGPHDVLVQIHATGVCQSQLFWMHADHAEPMLFGHEGYGTVLATGSAVTHIAAGEAAMITWVPRTDDRIPTRASIDLPDGRTAYSPNVYTWAEHALVDELYVMPLPPESREDVVSVVGCAVVTGAGALCNAAPVEPGNTVAVFGAGGVGLSAVAAASIRGASRIVAVDLDAEKLAFAKQFGATDTIDASVTDNPAAAIVELTGGVDIAVDCVGLTSTTVQALDSVRAGRVGGRRGGTVVLVGLPKGLTELNLAGLIGGQKQLVGTTAGGCGQDDIGTFLDWHTEGLLDLNTLVTNRYILEDIDRAVSDLAAGRVLGRAIVTM</sequence>
<reference evidence="8" key="1">
    <citation type="submission" date="2019-07" db="EMBL/GenBank/DDBJ databases">
        <title>Genomic Encyclopedia of Type Strains, Phase IV (KMG-IV): sequencing the most valuable type-strain genomes for metagenomic binning, comparative biology and taxonomic classification.</title>
        <authorList>
            <person name="Goeker M."/>
        </authorList>
    </citation>
    <scope>NUCLEOTIDE SEQUENCE</scope>
    <source>
        <strain evidence="8">DSM 44596</strain>
    </source>
</reference>
<dbReference type="InterPro" id="IPR013149">
    <property type="entry name" value="ADH-like_C"/>
</dbReference>
<comment type="similarity">
    <text evidence="2 6">Belongs to the zinc-containing alcohol dehydrogenase family.</text>
</comment>
<evidence type="ECO:0000256" key="5">
    <source>
        <dbReference type="ARBA" id="ARBA00023002"/>
    </source>
</evidence>
<feature type="domain" description="Enoyl reductase (ER)" evidence="7">
    <location>
        <begin position="12"/>
        <end position="346"/>
    </location>
</feature>
<evidence type="ECO:0000313" key="8">
    <source>
        <dbReference type="EMBL" id="TYQ06654.1"/>
    </source>
</evidence>
<dbReference type="GO" id="GO:0008270">
    <property type="term" value="F:zinc ion binding"/>
    <property type="evidence" value="ECO:0007669"/>
    <property type="project" value="InterPro"/>
</dbReference>
<dbReference type="InterPro" id="IPR011032">
    <property type="entry name" value="GroES-like_sf"/>
</dbReference>
<keyword evidence="5" id="KW-0560">Oxidoreductase</keyword>
<organism evidence="8">
    <name type="scientific">Nocardia globerula</name>
    <dbReference type="NCBI Taxonomy" id="1818"/>
    <lineage>
        <taxon>Bacteria</taxon>
        <taxon>Bacillati</taxon>
        <taxon>Actinomycetota</taxon>
        <taxon>Actinomycetes</taxon>
        <taxon>Mycobacteriales</taxon>
        <taxon>Nocardiaceae</taxon>
        <taxon>Nocardia</taxon>
    </lineage>
</organism>
<dbReference type="Pfam" id="PF00107">
    <property type="entry name" value="ADH_zinc_N"/>
    <property type="match status" value="1"/>
</dbReference>
<dbReference type="FunFam" id="3.40.50.720:FF:000003">
    <property type="entry name" value="S-(hydroxymethyl)glutathione dehydrogenase"/>
    <property type="match status" value="1"/>
</dbReference>
<evidence type="ECO:0000256" key="2">
    <source>
        <dbReference type="ARBA" id="ARBA00008072"/>
    </source>
</evidence>